<dbReference type="Proteomes" id="UP000762676">
    <property type="component" value="Unassembled WGS sequence"/>
</dbReference>
<comment type="caution">
    <text evidence="2">The sequence shown here is derived from an EMBL/GenBank/DDBJ whole genome shotgun (WGS) entry which is preliminary data.</text>
</comment>
<protein>
    <submittedName>
        <fullName evidence="2">Uncharacterized protein</fullName>
    </submittedName>
</protein>
<organism evidence="2 3">
    <name type="scientific">Elysia marginata</name>
    <dbReference type="NCBI Taxonomy" id="1093978"/>
    <lineage>
        <taxon>Eukaryota</taxon>
        <taxon>Metazoa</taxon>
        <taxon>Spiralia</taxon>
        <taxon>Lophotrochozoa</taxon>
        <taxon>Mollusca</taxon>
        <taxon>Gastropoda</taxon>
        <taxon>Heterobranchia</taxon>
        <taxon>Euthyneura</taxon>
        <taxon>Panpulmonata</taxon>
        <taxon>Sacoglossa</taxon>
        <taxon>Placobranchoidea</taxon>
        <taxon>Plakobranchidae</taxon>
        <taxon>Elysia</taxon>
    </lineage>
</organism>
<proteinExistence type="predicted"/>
<evidence type="ECO:0000313" key="2">
    <source>
        <dbReference type="EMBL" id="GFS06139.1"/>
    </source>
</evidence>
<feature type="region of interest" description="Disordered" evidence="1">
    <location>
        <begin position="1"/>
        <end position="51"/>
    </location>
</feature>
<name>A0AAV4I6X7_9GAST</name>
<dbReference type="AlphaFoldDB" id="A0AAV4I6X7"/>
<evidence type="ECO:0000313" key="3">
    <source>
        <dbReference type="Proteomes" id="UP000762676"/>
    </source>
</evidence>
<evidence type="ECO:0000256" key="1">
    <source>
        <dbReference type="SAM" id="MobiDB-lite"/>
    </source>
</evidence>
<gene>
    <name evidence="2" type="ORF">ElyMa_004699400</name>
</gene>
<reference evidence="2 3" key="1">
    <citation type="journal article" date="2021" name="Elife">
        <title>Chloroplast acquisition without the gene transfer in kleptoplastic sea slugs, Plakobranchus ocellatus.</title>
        <authorList>
            <person name="Maeda T."/>
            <person name="Takahashi S."/>
            <person name="Yoshida T."/>
            <person name="Shimamura S."/>
            <person name="Takaki Y."/>
            <person name="Nagai Y."/>
            <person name="Toyoda A."/>
            <person name="Suzuki Y."/>
            <person name="Arimoto A."/>
            <person name="Ishii H."/>
            <person name="Satoh N."/>
            <person name="Nishiyama T."/>
            <person name="Hasebe M."/>
            <person name="Maruyama T."/>
            <person name="Minagawa J."/>
            <person name="Obokata J."/>
            <person name="Shigenobu S."/>
        </authorList>
    </citation>
    <scope>NUCLEOTIDE SEQUENCE [LARGE SCALE GENOMIC DNA]</scope>
</reference>
<dbReference type="EMBL" id="BMAT01009426">
    <property type="protein sequence ID" value="GFS06139.1"/>
    <property type="molecule type" value="Genomic_DNA"/>
</dbReference>
<keyword evidence="3" id="KW-1185">Reference proteome</keyword>
<accession>A0AAV4I6X7</accession>
<feature type="compositionally biased region" description="Basic and acidic residues" evidence="1">
    <location>
        <begin position="1"/>
        <end position="16"/>
    </location>
</feature>
<sequence length="66" mass="7257">MWKKKTDAARESERKTRSLSITDDFRGHQAKPSQARPSQASRCEAKLGKVSELSSQQAKAIAAALN</sequence>
<feature type="compositionally biased region" description="Polar residues" evidence="1">
    <location>
        <begin position="31"/>
        <end position="41"/>
    </location>
</feature>